<evidence type="ECO:0000313" key="14">
    <source>
        <dbReference type="EMBL" id="XBO45584.1"/>
    </source>
</evidence>
<dbReference type="PANTHER" id="PTHR30046">
    <property type="entry name" value="FLAGELLAR M-RING PROTEIN"/>
    <property type="match status" value="1"/>
</dbReference>
<dbReference type="Pfam" id="PF08345">
    <property type="entry name" value="YscJ_FliF_C"/>
    <property type="match status" value="1"/>
</dbReference>
<feature type="compositionally biased region" description="Polar residues" evidence="10">
    <location>
        <begin position="321"/>
        <end position="331"/>
    </location>
</feature>
<dbReference type="InterPro" id="IPR006182">
    <property type="entry name" value="FliF_N_dom"/>
</dbReference>
<feature type="compositionally biased region" description="Basic and acidic residues" evidence="10">
    <location>
        <begin position="495"/>
        <end position="511"/>
    </location>
</feature>
<proteinExistence type="inferred from homology"/>
<keyword evidence="14" id="KW-0282">Flagellum</keyword>
<keyword evidence="7 11" id="KW-0472">Membrane</keyword>
<dbReference type="InterPro" id="IPR000067">
    <property type="entry name" value="FlgMring_FliF"/>
</dbReference>
<feature type="compositionally biased region" description="Polar residues" evidence="10">
    <location>
        <begin position="339"/>
        <end position="348"/>
    </location>
</feature>
<evidence type="ECO:0000259" key="13">
    <source>
        <dbReference type="Pfam" id="PF08345"/>
    </source>
</evidence>
<keyword evidence="5 11" id="KW-0812">Transmembrane</keyword>
<dbReference type="EMBL" id="CP157483">
    <property type="protein sequence ID" value="XBO45584.1"/>
    <property type="molecule type" value="Genomic_DNA"/>
</dbReference>
<accession>A0AAU7JZT5</accession>
<dbReference type="Gene3D" id="3.30.300.30">
    <property type="match status" value="1"/>
</dbReference>
<comment type="subcellular location">
    <subcellularLocation>
        <location evidence="1 9">Bacterial flagellum basal body</location>
    </subcellularLocation>
    <subcellularLocation>
        <location evidence="2">Cell membrane</location>
        <topology evidence="2">Multi-pass membrane protein</topology>
    </subcellularLocation>
</comment>
<protein>
    <recommendedName>
        <fullName evidence="9">Flagellar M-ring protein</fullName>
    </recommendedName>
</protein>
<dbReference type="PIRSF" id="PIRSF004862">
    <property type="entry name" value="FliF"/>
    <property type="match status" value="1"/>
</dbReference>
<name>A0AAU7JZT5_9MICO</name>
<feature type="domain" description="Flagellar M-ring C-terminal" evidence="13">
    <location>
        <begin position="257"/>
        <end position="405"/>
    </location>
</feature>
<keyword evidence="14" id="KW-0966">Cell projection</keyword>
<dbReference type="GO" id="GO:0009431">
    <property type="term" value="C:bacterial-type flagellum basal body, MS ring"/>
    <property type="evidence" value="ECO:0007669"/>
    <property type="project" value="InterPro"/>
</dbReference>
<comment type="similarity">
    <text evidence="3 9">Belongs to the FliF family.</text>
</comment>
<evidence type="ECO:0000256" key="5">
    <source>
        <dbReference type="ARBA" id="ARBA00022692"/>
    </source>
</evidence>
<organism evidence="14">
    <name type="scientific">Pedococcus sp. KACC 23699</name>
    <dbReference type="NCBI Taxonomy" id="3149228"/>
    <lineage>
        <taxon>Bacteria</taxon>
        <taxon>Bacillati</taxon>
        <taxon>Actinomycetota</taxon>
        <taxon>Actinomycetes</taxon>
        <taxon>Micrococcales</taxon>
        <taxon>Intrasporangiaceae</taxon>
        <taxon>Pedococcus</taxon>
    </lineage>
</organism>
<evidence type="ECO:0000256" key="10">
    <source>
        <dbReference type="SAM" id="MobiDB-lite"/>
    </source>
</evidence>
<keyword evidence="4" id="KW-1003">Cell membrane</keyword>
<dbReference type="InterPro" id="IPR043427">
    <property type="entry name" value="YscJ/FliF"/>
</dbReference>
<evidence type="ECO:0000256" key="2">
    <source>
        <dbReference type="ARBA" id="ARBA00004651"/>
    </source>
</evidence>
<keyword evidence="14" id="KW-0969">Cilium</keyword>
<sequence>MNGLDPRAMLARFSRLFSGFTPGQRVVTAAAALAVVVGSVMFVSWVSKPTYAPVFTGLSSTDAAAVTAKLTDSGEPYQLADGGQTVMVPQADVYQTRITLSGEGLPAGDSSTQGYSLLDKQSMTSSDFQQKVTYQRALEGELAKTIESIDGVQAAVVHLAVPQDDVFTTDAAKPTGSVLVKTAPGATLSSTMVDSIVHLVAGSVPKLDPTQVTVADASGKVLNTAGESGSGSAGADGRQAQKIAVSDATAAAVQSMLDKVVGPGKAVVRVDAQLNFDQQTIDRQEYVPTKPNTTLTQTKSTETYKGAGGAPVGGVLGPDSVGTTTSGSGKNSYVKEDSSQTNAVGTYKEQTTTAPGKIQRLTVAVLLDSKSAGAVDQNQLSSLVSAAAGLDSKRGDVVQVSQMAFDTTAAAAAQKELEQAAADKKQADLISLGKTIGLGVLILLALVIGLIRSRRRGGPAAPQEIEVYRVPTGPAPVDSLLEQAELRHSLPQRESAGEQRARSRESIGTLARERPDDVARLLRGWIAEGS</sequence>
<reference evidence="14" key="1">
    <citation type="submission" date="2024-05" db="EMBL/GenBank/DDBJ databases">
        <authorList>
            <person name="Kim S."/>
            <person name="Heo J."/>
            <person name="Choi H."/>
            <person name="Choi Y."/>
            <person name="Kwon S.-W."/>
            <person name="Kim Y."/>
        </authorList>
    </citation>
    <scope>NUCLEOTIDE SEQUENCE</scope>
    <source>
        <strain evidence="14">KACC 23699</strain>
    </source>
</reference>
<keyword evidence="8 9" id="KW-0975">Bacterial flagellum</keyword>
<evidence type="ECO:0000256" key="7">
    <source>
        <dbReference type="ARBA" id="ARBA00023136"/>
    </source>
</evidence>
<evidence type="ECO:0000256" key="4">
    <source>
        <dbReference type="ARBA" id="ARBA00022475"/>
    </source>
</evidence>
<feature type="region of interest" description="Disordered" evidence="10">
    <location>
        <begin position="490"/>
        <end position="511"/>
    </location>
</feature>
<dbReference type="NCBIfam" id="TIGR00206">
    <property type="entry name" value="fliF"/>
    <property type="match status" value="1"/>
</dbReference>
<keyword evidence="6 11" id="KW-1133">Transmembrane helix</keyword>
<evidence type="ECO:0000256" key="8">
    <source>
        <dbReference type="ARBA" id="ARBA00023143"/>
    </source>
</evidence>
<dbReference type="GO" id="GO:0005886">
    <property type="term" value="C:plasma membrane"/>
    <property type="evidence" value="ECO:0007669"/>
    <property type="project" value="UniProtKB-SubCell"/>
</dbReference>
<evidence type="ECO:0000259" key="12">
    <source>
        <dbReference type="Pfam" id="PF01514"/>
    </source>
</evidence>
<dbReference type="Pfam" id="PF01514">
    <property type="entry name" value="YscJ_FliF"/>
    <property type="match status" value="1"/>
</dbReference>
<comment type="function">
    <text evidence="9">The M ring may be actively involved in energy transduction.</text>
</comment>
<feature type="domain" description="Flagellar M-ring N-terminal" evidence="12">
    <location>
        <begin position="47"/>
        <end position="223"/>
    </location>
</feature>
<dbReference type="PANTHER" id="PTHR30046:SF0">
    <property type="entry name" value="FLAGELLAR M-RING PROTEIN"/>
    <property type="match status" value="1"/>
</dbReference>
<dbReference type="GO" id="GO:0071973">
    <property type="term" value="P:bacterial-type flagellum-dependent cell motility"/>
    <property type="evidence" value="ECO:0007669"/>
    <property type="project" value="InterPro"/>
</dbReference>
<gene>
    <name evidence="14" type="primary">fliF</name>
    <name evidence="14" type="ORF">ABEG17_09710</name>
</gene>
<feature type="transmembrane region" description="Helical" evidence="11">
    <location>
        <begin position="429"/>
        <end position="451"/>
    </location>
</feature>
<dbReference type="AlphaFoldDB" id="A0AAU7JZT5"/>
<dbReference type="GO" id="GO:0003774">
    <property type="term" value="F:cytoskeletal motor activity"/>
    <property type="evidence" value="ECO:0007669"/>
    <property type="project" value="InterPro"/>
</dbReference>
<evidence type="ECO:0000256" key="6">
    <source>
        <dbReference type="ARBA" id="ARBA00022989"/>
    </source>
</evidence>
<evidence type="ECO:0000256" key="1">
    <source>
        <dbReference type="ARBA" id="ARBA00004117"/>
    </source>
</evidence>
<feature type="region of interest" description="Disordered" evidence="10">
    <location>
        <begin position="302"/>
        <end position="348"/>
    </location>
</feature>
<dbReference type="PRINTS" id="PR01009">
    <property type="entry name" value="FLGMRINGFLIF"/>
</dbReference>
<feature type="transmembrane region" description="Helical" evidence="11">
    <location>
        <begin position="26"/>
        <end position="46"/>
    </location>
</feature>
<evidence type="ECO:0000256" key="3">
    <source>
        <dbReference type="ARBA" id="ARBA00007971"/>
    </source>
</evidence>
<evidence type="ECO:0000256" key="9">
    <source>
        <dbReference type="PIRNR" id="PIRNR004862"/>
    </source>
</evidence>
<evidence type="ECO:0000256" key="11">
    <source>
        <dbReference type="SAM" id="Phobius"/>
    </source>
</evidence>
<feature type="compositionally biased region" description="Gly residues" evidence="10">
    <location>
        <begin position="306"/>
        <end position="316"/>
    </location>
</feature>
<dbReference type="InterPro" id="IPR045851">
    <property type="entry name" value="AMP-bd_C_sf"/>
</dbReference>
<dbReference type="RefSeq" id="WP_406833086.1">
    <property type="nucleotide sequence ID" value="NZ_CP157483.1"/>
</dbReference>
<dbReference type="InterPro" id="IPR013556">
    <property type="entry name" value="Flag_M-ring_C"/>
</dbReference>